<accession>A0A6J7VNN7</accession>
<name>A0A6J7VNN7_9CAUD</name>
<sequence>MTEQQFLEWKTQEATEKFFDFLKKAKLEAQEAWANRQFTTEGENQFALGGVFAINQILDLTHDEITGE</sequence>
<evidence type="ECO:0000313" key="1">
    <source>
        <dbReference type="EMBL" id="CAB5079635.1"/>
    </source>
</evidence>
<reference evidence="1" key="1">
    <citation type="submission" date="2020-05" db="EMBL/GenBank/DDBJ databases">
        <authorList>
            <person name="Chiriac C."/>
            <person name="Salcher M."/>
            <person name="Ghai R."/>
            <person name="Kavagutti S V."/>
        </authorList>
    </citation>
    <scope>NUCLEOTIDE SEQUENCE</scope>
</reference>
<proteinExistence type="predicted"/>
<organism evidence="1">
    <name type="scientific">uncultured Caudovirales phage</name>
    <dbReference type="NCBI Taxonomy" id="2100421"/>
    <lineage>
        <taxon>Viruses</taxon>
        <taxon>Duplodnaviria</taxon>
        <taxon>Heunggongvirae</taxon>
        <taxon>Uroviricota</taxon>
        <taxon>Caudoviricetes</taxon>
        <taxon>Peduoviridae</taxon>
        <taxon>Maltschvirus</taxon>
        <taxon>Maltschvirus maltsch</taxon>
    </lineage>
</organism>
<dbReference type="EMBL" id="LR798192">
    <property type="protein sequence ID" value="CAB5079635.1"/>
    <property type="molecule type" value="Genomic_DNA"/>
</dbReference>
<gene>
    <name evidence="1" type="ORF">UFOVP146_53</name>
</gene>
<protein>
    <submittedName>
        <fullName evidence="1">Uncharacterized protein</fullName>
    </submittedName>
</protein>